<name>A0AAV7F625_ARIFI</name>
<evidence type="ECO:0000313" key="2">
    <source>
        <dbReference type="EMBL" id="KAG9456635.1"/>
    </source>
</evidence>
<comment type="caution">
    <text evidence="2">The sequence shown here is derived from an EMBL/GenBank/DDBJ whole genome shotgun (WGS) entry which is preliminary data.</text>
</comment>
<reference evidence="2 3" key="1">
    <citation type="submission" date="2021-07" db="EMBL/GenBank/DDBJ databases">
        <title>The Aristolochia fimbriata genome: insights into angiosperm evolution, floral development and chemical biosynthesis.</title>
        <authorList>
            <person name="Jiao Y."/>
        </authorList>
    </citation>
    <scope>NUCLEOTIDE SEQUENCE [LARGE SCALE GENOMIC DNA]</scope>
    <source>
        <strain evidence="2">IBCAS-2021</strain>
        <tissue evidence="2">Leaf</tissue>
    </source>
</reference>
<dbReference type="Proteomes" id="UP000825729">
    <property type="component" value="Unassembled WGS sequence"/>
</dbReference>
<dbReference type="EMBL" id="JAINDJ010000002">
    <property type="protein sequence ID" value="KAG9456635.1"/>
    <property type="molecule type" value="Genomic_DNA"/>
</dbReference>
<dbReference type="AlphaFoldDB" id="A0AAV7F625"/>
<evidence type="ECO:0000256" key="1">
    <source>
        <dbReference type="SAM" id="MobiDB-lite"/>
    </source>
</evidence>
<feature type="region of interest" description="Disordered" evidence="1">
    <location>
        <begin position="70"/>
        <end position="138"/>
    </location>
</feature>
<sequence>MQVADRAYKEAADTTATNAAILPQDHLTSLKSITDIEQLAPVKSRLNNLDSQLCKENVLTRKVPVQKTWTVEEPKRRRKKNSGRALGAQEEADAQSVLVRASRRKRQATSTSLLSSPHQFSDDGGRESTARRKVILGS</sequence>
<gene>
    <name evidence="2" type="ORF">H6P81_001143</name>
</gene>
<feature type="compositionally biased region" description="Basic and acidic residues" evidence="1">
    <location>
        <begin position="120"/>
        <end position="130"/>
    </location>
</feature>
<keyword evidence="3" id="KW-1185">Reference proteome</keyword>
<proteinExistence type="predicted"/>
<evidence type="ECO:0000313" key="3">
    <source>
        <dbReference type="Proteomes" id="UP000825729"/>
    </source>
</evidence>
<feature type="compositionally biased region" description="Polar residues" evidence="1">
    <location>
        <begin position="108"/>
        <end position="119"/>
    </location>
</feature>
<accession>A0AAV7F625</accession>
<organism evidence="2 3">
    <name type="scientific">Aristolochia fimbriata</name>
    <name type="common">White veined hardy Dutchman's pipe vine</name>
    <dbReference type="NCBI Taxonomy" id="158543"/>
    <lineage>
        <taxon>Eukaryota</taxon>
        <taxon>Viridiplantae</taxon>
        <taxon>Streptophyta</taxon>
        <taxon>Embryophyta</taxon>
        <taxon>Tracheophyta</taxon>
        <taxon>Spermatophyta</taxon>
        <taxon>Magnoliopsida</taxon>
        <taxon>Magnoliidae</taxon>
        <taxon>Piperales</taxon>
        <taxon>Aristolochiaceae</taxon>
        <taxon>Aristolochia</taxon>
    </lineage>
</organism>
<protein>
    <submittedName>
        <fullName evidence="2">Uncharacterized protein</fullName>
    </submittedName>
</protein>